<comment type="subunit">
    <text evidence="6">Homotetramer, a dimer of dimers. One homotetramer interacts with 1 SecA dimer.</text>
</comment>
<evidence type="ECO:0000313" key="7">
    <source>
        <dbReference type="EMBL" id="PTL87093.1"/>
    </source>
</evidence>
<name>A0A2T4VZA1_9HYPH</name>
<dbReference type="Gene3D" id="3.10.420.10">
    <property type="entry name" value="SecB-like"/>
    <property type="match status" value="1"/>
</dbReference>
<comment type="subcellular location">
    <subcellularLocation>
        <location evidence="6">Cytoplasm</location>
    </subcellularLocation>
</comment>
<comment type="function">
    <text evidence="6">One of the proteins required for the normal export of preproteins out of the cell cytoplasm. It is a molecular chaperone that binds to a subset of precursor proteins, maintaining them in a translocation-competent state. It also specifically binds to its receptor SecA.</text>
</comment>
<gene>
    <name evidence="6" type="primary">secB</name>
    <name evidence="7" type="ORF">C4617_00890</name>
</gene>
<dbReference type="PANTHER" id="PTHR36918">
    <property type="match status" value="1"/>
</dbReference>
<dbReference type="GO" id="GO:0006457">
    <property type="term" value="P:protein folding"/>
    <property type="evidence" value="ECO:0007669"/>
    <property type="project" value="UniProtKB-UniRule"/>
</dbReference>
<evidence type="ECO:0000256" key="3">
    <source>
        <dbReference type="ARBA" id="ARBA00022927"/>
    </source>
</evidence>
<keyword evidence="6" id="KW-0963">Cytoplasm</keyword>
<sequence>MEKKEKQSFTVIAQYIKDLSFESPTSPQCFINVQDQTPRIQINVQVNSNRISDTDFDVELSFDVEAKHDENVLFHLEISYGGLFRISNFPKENIPAILFVESPRLLFPFVRQIISNTIKDGGFPPLMIDTIDFLKLFKQKVASNDK</sequence>
<dbReference type="GO" id="GO:0015031">
    <property type="term" value="P:protein transport"/>
    <property type="evidence" value="ECO:0007669"/>
    <property type="project" value="UniProtKB-UniRule"/>
</dbReference>
<proteinExistence type="inferred from homology"/>
<keyword evidence="5 6" id="KW-0143">Chaperone</keyword>
<comment type="caution">
    <text evidence="7">The sequence shown here is derived from an EMBL/GenBank/DDBJ whole genome shotgun (WGS) entry which is preliminary data.</text>
</comment>
<keyword evidence="4 6" id="KW-0811">Translocation</keyword>
<evidence type="ECO:0000256" key="6">
    <source>
        <dbReference type="HAMAP-Rule" id="MF_00821"/>
    </source>
</evidence>
<dbReference type="PRINTS" id="PR01594">
    <property type="entry name" value="SECBCHAPRONE"/>
</dbReference>
<evidence type="ECO:0000256" key="1">
    <source>
        <dbReference type="ARBA" id="ARBA00009990"/>
    </source>
</evidence>
<evidence type="ECO:0000313" key="8">
    <source>
        <dbReference type="Proteomes" id="UP000240811"/>
    </source>
</evidence>
<reference evidence="8" key="1">
    <citation type="submission" date="2018-02" db="EMBL/GenBank/DDBJ databases">
        <title>Genome sequence of Candidatus Liberibacter europaeus.</title>
        <authorList>
            <person name="Frampton R.A."/>
            <person name="Thompson S.M."/>
            <person name="David C."/>
            <person name="Addison S.M."/>
            <person name="Smith G.R."/>
        </authorList>
    </citation>
    <scope>NUCLEOTIDE SEQUENCE [LARGE SCALE GENOMIC DNA]</scope>
</reference>
<comment type="similarity">
    <text evidence="1 6">Belongs to the SecB family.</text>
</comment>
<accession>A0A2T4VZA1</accession>
<organism evidence="7 8">
    <name type="scientific">Candidatus Liberibacter europaeus</name>
    <dbReference type="NCBI Taxonomy" id="744859"/>
    <lineage>
        <taxon>Bacteria</taxon>
        <taxon>Pseudomonadati</taxon>
        <taxon>Pseudomonadota</taxon>
        <taxon>Alphaproteobacteria</taxon>
        <taxon>Hyphomicrobiales</taxon>
        <taxon>Rhizobiaceae</taxon>
        <taxon>Liberibacter</taxon>
    </lineage>
</organism>
<dbReference type="InterPro" id="IPR035958">
    <property type="entry name" value="SecB-like_sf"/>
</dbReference>
<dbReference type="Pfam" id="PF02556">
    <property type="entry name" value="SecB"/>
    <property type="match status" value="1"/>
</dbReference>
<dbReference type="InterPro" id="IPR003708">
    <property type="entry name" value="SecB"/>
</dbReference>
<keyword evidence="3 6" id="KW-0653">Protein transport</keyword>
<dbReference type="EMBL" id="PSQJ01000001">
    <property type="protein sequence ID" value="PTL87093.1"/>
    <property type="molecule type" value="Genomic_DNA"/>
</dbReference>
<dbReference type="PANTHER" id="PTHR36918:SF1">
    <property type="entry name" value="PROTEIN-EXPORT PROTEIN SECB"/>
    <property type="match status" value="1"/>
</dbReference>
<dbReference type="SUPFAM" id="SSF54611">
    <property type="entry name" value="SecB-like"/>
    <property type="match status" value="1"/>
</dbReference>
<evidence type="ECO:0000256" key="2">
    <source>
        <dbReference type="ARBA" id="ARBA00022448"/>
    </source>
</evidence>
<keyword evidence="2 6" id="KW-0813">Transport</keyword>
<dbReference type="HAMAP" id="MF_00821">
    <property type="entry name" value="SecB"/>
    <property type="match status" value="1"/>
</dbReference>
<dbReference type="GO" id="GO:0051262">
    <property type="term" value="P:protein tetramerization"/>
    <property type="evidence" value="ECO:0007669"/>
    <property type="project" value="InterPro"/>
</dbReference>
<dbReference type="AlphaFoldDB" id="A0A2T4VZA1"/>
<protein>
    <recommendedName>
        <fullName evidence="6">Protein-export protein SecB</fullName>
    </recommendedName>
</protein>
<dbReference type="NCBIfam" id="NF004392">
    <property type="entry name" value="PRK05751.1-3"/>
    <property type="match status" value="1"/>
</dbReference>
<dbReference type="GO" id="GO:0005737">
    <property type="term" value="C:cytoplasm"/>
    <property type="evidence" value="ECO:0007669"/>
    <property type="project" value="UniProtKB-SubCell"/>
</dbReference>
<evidence type="ECO:0000256" key="5">
    <source>
        <dbReference type="ARBA" id="ARBA00023186"/>
    </source>
</evidence>
<evidence type="ECO:0000256" key="4">
    <source>
        <dbReference type="ARBA" id="ARBA00023010"/>
    </source>
</evidence>
<dbReference type="NCBIfam" id="TIGR00809">
    <property type="entry name" value="secB"/>
    <property type="match status" value="1"/>
</dbReference>
<dbReference type="GO" id="GO:0051082">
    <property type="term" value="F:unfolded protein binding"/>
    <property type="evidence" value="ECO:0007669"/>
    <property type="project" value="InterPro"/>
</dbReference>
<dbReference type="Proteomes" id="UP000240811">
    <property type="component" value="Unassembled WGS sequence"/>
</dbReference>